<comment type="caution">
    <text evidence="5">The sequence shown here is derived from an EMBL/GenBank/DDBJ whole genome shotgun (WGS) entry which is preliminary data.</text>
</comment>
<name>A0ABU2NU12_9ACTN</name>
<sequence length="264" mass="28991">MPQLGFGVWQVPDDEAADAVGAALEAGYRSIDTAAIYENEKGTGRALAASGIPREELFVTTKLWNSDQGYDATLRAFDASLARLGLDHVDLYLIHWPVPEQDRYVDTWKAFERILADGRARAVGVSNFNPAHLQRVIDETATVPALNQIELHPRLQQPVPRAFHADHGIATEAWSPLGQGKDLLQDPVLGGIARKHGVTVAQVVLRWHLQTGNVVIPKSVTPSRIRENIDVFGFELDAEDRERIAALDAGARLGPDPDTMNWLG</sequence>
<gene>
    <name evidence="5" type="ORF">RM572_15195</name>
</gene>
<evidence type="ECO:0000256" key="1">
    <source>
        <dbReference type="ARBA" id="ARBA00007905"/>
    </source>
</evidence>
<accession>A0ABU2NU12</accession>
<dbReference type="PRINTS" id="PR00069">
    <property type="entry name" value="ALDKETRDTASE"/>
</dbReference>
<proteinExistence type="inferred from homology"/>
<evidence type="ECO:0000259" key="4">
    <source>
        <dbReference type="Pfam" id="PF00248"/>
    </source>
</evidence>
<organism evidence="5 6">
    <name type="scientific">Streptomyces hazeniae</name>
    <dbReference type="NCBI Taxonomy" id="3075538"/>
    <lineage>
        <taxon>Bacteria</taxon>
        <taxon>Bacillati</taxon>
        <taxon>Actinomycetota</taxon>
        <taxon>Actinomycetes</taxon>
        <taxon>Kitasatosporales</taxon>
        <taxon>Streptomycetaceae</taxon>
        <taxon>Streptomyces</taxon>
    </lineage>
</organism>
<keyword evidence="6" id="KW-1185">Reference proteome</keyword>
<keyword evidence="3" id="KW-0560">Oxidoreductase</keyword>
<comment type="similarity">
    <text evidence="1">Belongs to the aldo/keto reductase family.</text>
</comment>
<dbReference type="RefSeq" id="WP_311673921.1">
    <property type="nucleotide sequence ID" value="NZ_JAVREQ010000012.1"/>
</dbReference>
<dbReference type="Gene3D" id="3.20.20.100">
    <property type="entry name" value="NADP-dependent oxidoreductase domain"/>
    <property type="match status" value="1"/>
</dbReference>
<dbReference type="PANTHER" id="PTHR43827:SF3">
    <property type="entry name" value="NADP-DEPENDENT OXIDOREDUCTASE DOMAIN-CONTAINING PROTEIN"/>
    <property type="match status" value="1"/>
</dbReference>
<dbReference type="EMBL" id="JAVREQ010000012">
    <property type="protein sequence ID" value="MDT0380106.1"/>
    <property type="molecule type" value="Genomic_DNA"/>
</dbReference>
<feature type="domain" description="NADP-dependent oxidoreductase" evidence="4">
    <location>
        <begin position="4"/>
        <end position="248"/>
    </location>
</feature>
<dbReference type="SUPFAM" id="SSF51430">
    <property type="entry name" value="NAD(P)-linked oxidoreductase"/>
    <property type="match status" value="1"/>
</dbReference>
<evidence type="ECO:0000256" key="2">
    <source>
        <dbReference type="ARBA" id="ARBA00022857"/>
    </source>
</evidence>
<dbReference type="InterPro" id="IPR018170">
    <property type="entry name" value="Aldo/ket_reductase_CS"/>
</dbReference>
<keyword evidence="2" id="KW-0521">NADP</keyword>
<evidence type="ECO:0000256" key="3">
    <source>
        <dbReference type="ARBA" id="ARBA00023002"/>
    </source>
</evidence>
<evidence type="ECO:0000313" key="6">
    <source>
        <dbReference type="Proteomes" id="UP001183414"/>
    </source>
</evidence>
<dbReference type="Proteomes" id="UP001183414">
    <property type="component" value="Unassembled WGS sequence"/>
</dbReference>
<dbReference type="Pfam" id="PF00248">
    <property type="entry name" value="Aldo_ket_red"/>
    <property type="match status" value="1"/>
</dbReference>
<protein>
    <submittedName>
        <fullName evidence="5">Aldo/keto reductase</fullName>
    </submittedName>
</protein>
<dbReference type="InterPro" id="IPR036812">
    <property type="entry name" value="NAD(P)_OxRdtase_dom_sf"/>
</dbReference>
<reference evidence="6" key="1">
    <citation type="submission" date="2023-07" db="EMBL/GenBank/DDBJ databases">
        <title>30 novel species of actinomycetes from the DSMZ collection.</title>
        <authorList>
            <person name="Nouioui I."/>
        </authorList>
    </citation>
    <scope>NUCLEOTIDE SEQUENCE [LARGE SCALE GENOMIC DNA]</scope>
    <source>
        <strain evidence="6">DSM 42041</strain>
    </source>
</reference>
<dbReference type="PIRSF" id="PIRSF000097">
    <property type="entry name" value="AKR"/>
    <property type="match status" value="1"/>
</dbReference>
<dbReference type="PROSITE" id="PS00062">
    <property type="entry name" value="ALDOKETO_REDUCTASE_2"/>
    <property type="match status" value="1"/>
</dbReference>
<dbReference type="PROSITE" id="PS00063">
    <property type="entry name" value="ALDOKETO_REDUCTASE_3"/>
    <property type="match status" value="1"/>
</dbReference>
<dbReference type="InterPro" id="IPR020471">
    <property type="entry name" value="AKR"/>
</dbReference>
<evidence type="ECO:0000313" key="5">
    <source>
        <dbReference type="EMBL" id="MDT0380106.1"/>
    </source>
</evidence>
<dbReference type="InterPro" id="IPR023210">
    <property type="entry name" value="NADP_OxRdtase_dom"/>
</dbReference>
<dbReference type="PANTHER" id="PTHR43827">
    <property type="entry name" value="2,5-DIKETO-D-GLUCONIC ACID REDUCTASE"/>
    <property type="match status" value="1"/>
</dbReference>